<reference evidence="1" key="1">
    <citation type="submission" date="2018-05" db="EMBL/GenBank/DDBJ databases">
        <title>Draft genome of Mucuna pruriens seed.</title>
        <authorList>
            <person name="Nnadi N.E."/>
            <person name="Vos R."/>
            <person name="Hasami M.H."/>
            <person name="Devisetty U.K."/>
            <person name="Aguiy J.C."/>
        </authorList>
    </citation>
    <scope>NUCLEOTIDE SEQUENCE [LARGE SCALE GENOMIC DNA]</scope>
    <source>
        <strain evidence="1">JCA_2017</strain>
    </source>
</reference>
<keyword evidence="2" id="KW-1185">Reference proteome</keyword>
<feature type="non-terminal residue" evidence="1">
    <location>
        <position position="120"/>
    </location>
</feature>
<proteinExistence type="predicted"/>
<dbReference type="EMBL" id="QJKJ01009451">
    <property type="protein sequence ID" value="RDX76582.1"/>
    <property type="molecule type" value="Genomic_DNA"/>
</dbReference>
<dbReference type="Proteomes" id="UP000257109">
    <property type="component" value="Unassembled WGS sequence"/>
</dbReference>
<comment type="caution">
    <text evidence="1">The sequence shown here is derived from an EMBL/GenBank/DDBJ whole genome shotgun (WGS) entry which is preliminary data.</text>
</comment>
<organism evidence="1 2">
    <name type="scientific">Mucuna pruriens</name>
    <name type="common">Velvet bean</name>
    <name type="synonym">Dolichos pruriens</name>
    <dbReference type="NCBI Taxonomy" id="157652"/>
    <lineage>
        <taxon>Eukaryota</taxon>
        <taxon>Viridiplantae</taxon>
        <taxon>Streptophyta</taxon>
        <taxon>Embryophyta</taxon>
        <taxon>Tracheophyta</taxon>
        <taxon>Spermatophyta</taxon>
        <taxon>Magnoliopsida</taxon>
        <taxon>eudicotyledons</taxon>
        <taxon>Gunneridae</taxon>
        <taxon>Pentapetalae</taxon>
        <taxon>rosids</taxon>
        <taxon>fabids</taxon>
        <taxon>Fabales</taxon>
        <taxon>Fabaceae</taxon>
        <taxon>Papilionoideae</taxon>
        <taxon>50 kb inversion clade</taxon>
        <taxon>NPAAA clade</taxon>
        <taxon>indigoferoid/millettioid clade</taxon>
        <taxon>Phaseoleae</taxon>
        <taxon>Mucuna</taxon>
    </lineage>
</organism>
<gene>
    <name evidence="1" type="ORF">CR513_43413</name>
</gene>
<accession>A0A371FE58</accession>
<evidence type="ECO:0000313" key="1">
    <source>
        <dbReference type="EMBL" id="RDX76582.1"/>
    </source>
</evidence>
<sequence>MNSTYAIVRLGTIYPHDTPPLDASLFDNSIVLNILRNSFTQIESSNFPLLSYGSSNSSHQQFPRYQMTRLSPLGIPAIRTLMMAQYNQRYFWPRPPSLINFSRLCVCLGDLEETNITYHE</sequence>
<evidence type="ECO:0000313" key="2">
    <source>
        <dbReference type="Proteomes" id="UP000257109"/>
    </source>
</evidence>
<dbReference type="AlphaFoldDB" id="A0A371FE58"/>
<protein>
    <submittedName>
        <fullName evidence="1">Uncharacterized protein</fullName>
    </submittedName>
</protein>
<name>A0A371FE58_MUCPR</name>